<evidence type="ECO:0000313" key="2">
    <source>
        <dbReference type="Proteomes" id="UP001152795"/>
    </source>
</evidence>
<dbReference type="PROSITE" id="PS50024">
    <property type="entry name" value="SEA"/>
    <property type="match status" value="1"/>
</dbReference>
<name>A0A7D9LDA8_PARCT</name>
<organism evidence="1 2">
    <name type="scientific">Paramuricea clavata</name>
    <name type="common">Red gorgonian</name>
    <name type="synonym">Violescent sea-whip</name>
    <dbReference type="NCBI Taxonomy" id="317549"/>
    <lineage>
        <taxon>Eukaryota</taxon>
        <taxon>Metazoa</taxon>
        <taxon>Cnidaria</taxon>
        <taxon>Anthozoa</taxon>
        <taxon>Octocorallia</taxon>
        <taxon>Malacalcyonacea</taxon>
        <taxon>Plexauridae</taxon>
        <taxon>Paramuricea</taxon>
    </lineage>
</organism>
<proteinExistence type="predicted"/>
<dbReference type="InterPro" id="IPR000082">
    <property type="entry name" value="SEA_dom"/>
</dbReference>
<reference evidence="1" key="1">
    <citation type="submission" date="2020-04" db="EMBL/GenBank/DDBJ databases">
        <authorList>
            <person name="Alioto T."/>
            <person name="Alioto T."/>
            <person name="Gomez Garrido J."/>
        </authorList>
    </citation>
    <scope>NUCLEOTIDE SEQUENCE</scope>
    <source>
        <strain evidence="1">A484AB</strain>
    </source>
</reference>
<sequence length="189" mass="21122">MVVLISNNAFFLLLTETPPESGTEITIFTSLESQATIPINETVTFAVDITIAEPFMPDLQNKLSLAFRNMRSRFLSFLIPIFRFLLGFFGFKFNCFTGTPGSIVADFEILYNSTEPIPTVEEVESPIAQARDNGSAPFNISSLQVTKKGELQYRNITYIGRDIKPNFLIPINCHISQRRSTVVSVKASV</sequence>
<dbReference type="AlphaFoldDB" id="A0A7D9LDA8"/>
<accession>A0A7D9LDA8</accession>
<gene>
    <name evidence="1" type="ORF">PACLA_8A086293</name>
</gene>
<evidence type="ECO:0000313" key="1">
    <source>
        <dbReference type="EMBL" id="CAB4030678.1"/>
    </source>
</evidence>
<dbReference type="EMBL" id="CACRXK020017061">
    <property type="protein sequence ID" value="CAB4030678.1"/>
    <property type="molecule type" value="Genomic_DNA"/>
</dbReference>
<keyword evidence="2" id="KW-1185">Reference proteome</keyword>
<protein>
    <submittedName>
        <fullName evidence="1">Uncharacterized protein</fullName>
    </submittedName>
</protein>
<comment type="caution">
    <text evidence="1">The sequence shown here is derived from an EMBL/GenBank/DDBJ whole genome shotgun (WGS) entry which is preliminary data.</text>
</comment>
<dbReference type="Proteomes" id="UP001152795">
    <property type="component" value="Unassembled WGS sequence"/>
</dbReference>
<dbReference type="OrthoDB" id="8965174at2759"/>